<name>A0A1G4PFT4_9CAUL</name>
<keyword evidence="4" id="KW-1185">Reference proteome</keyword>
<dbReference type="RefSeq" id="WP_245678807.1">
    <property type="nucleotide sequence ID" value="NZ_CBCRYE010000001.1"/>
</dbReference>
<evidence type="ECO:0000256" key="2">
    <source>
        <dbReference type="SAM" id="SignalP"/>
    </source>
</evidence>
<dbReference type="EMBL" id="FMTS01000001">
    <property type="protein sequence ID" value="SCW31164.1"/>
    <property type="molecule type" value="Genomic_DNA"/>
</dbReference>
<evidence type="ECO:0000256" key="1">
    <source>
        <dbReference type="SAM" id="MobiDB-lite"/>
    </source>
</evidence>
<feature type="chain" id="PRO_5011746127" description="DUF2155 domain-containing protein" evidence="2">
    <location>
        <begin position="26"/>
        <end position="246"/>
    </location>
</feature>
<evidence type="ECO:0008006" key="5">
    <source>
        <dbReference type="Google" id="ProtNLM"/>
    </source>
</evidence>
<feature type="region of interest" description="Disordered" evidence="1">
    <location>
        <begin position="67"/>
        <end position="96"/>
    </location>
</feature>
<dbReference type="STRING" id="260084.SAMN02927928_0339"/>
<proteinExistence type="predicted"/>
<dbReference type="InterPro" id="IPR019225">
    <property type="entry name" value="DUF2155"/>
</dbReference>
<accession>A0A1G4PFT4</accession>
<gene>
    <name evidence="3" type="ORF">SAMN02927928_0339</name>
</gene>
<dbReference type="AlphaFoldDB" id="A0A1G4PFT4"/>
<evidence type="ECO:0000313" key="4">
    <source>
        <dbReference type="Proteomes" id="UP000199150"/>
    </source>
</evidence>
<organism evidence="3 4">
    <name type="scientific">Asticcacaulis taihuensis</name>
    <dbReference type="NCBI Taxonomy" id="260084"/>
    <lineage>
        <taxon>Bacteria</taxon>
        <taxon>Pseudomonadati</taxon>
        <taxon>Pseudomonadota</taxon>
        <taxon>Alphaproteobacteria</taxon>
        <taxon>Caulobacterales</taxon>
        <taxon>Caulobacteraceae</taxon>
        <taxon>Asticcacaulis</taxon>
    </lineage>
</organism>
<sequence length="246" mass="26059">MKRITVSGWALLAAAAACVVIPASAQVPPPDRGGDGGQAPHYVDNADYDPQPYYVDGVQYKPYVPEKKKAKPAADSVKPAATPVTPDGESLSELHPYVPSSSASVAQAEAPQKAAAASSSSESVISYAPKKRPRYAVAIIEALDKVTAESVRFEAPIGKPIRYKGLIYTVKACETTADDEAMSDVMAYVRVRSNPVAATNTSPAVKSKEVFRGWTFASTPSLNPIQHPVYDAWVIGCRQPLPGAAT</sequence>
<dbReference type="PROSITE" id="PS51257">
    <property type="entry name" value="PROKAR_LIPOPROTEIN"/>
    <property type="match status" value="1"/>
</dbReference>
<reference evidence="4" key="1">
    <citation type="submission" date="2016-10" db="EMBL/GenBank/DDBJ databases">
        <authorList>
            <person name="Varghese N."/>
            <person name="Submissions S."/>
        </authorList>
    </citation>
    <scope>NUCLEOTIDE SEQUENCE [LARGE SCALE GENOMIC DNA]</scope>
    <source>
        <strain evidence="4">CGMCC 1.3431</strain>
    </source>
</reference>
<dbReference type="Pfam" id="PF09923">
    <property type="entry name" value="DUF2155"/>
    <property type="match status" value="1"/>
</dbReference>
<feature type="signal peptide" evidence="2">
    <location>
        <begin position="1"/>
        <end position="25"/>
    </location>
</feature>
<dbReference type="Proteomes" id="UP000199150">
    <property type="component" value="Unassembled WGS sequence"/>
</dbReference>
<keyword evidence="2" id="KW-0732">Signal</keyword>
<evidence type="ECO:0000313" key="3">
    <source>
        <dbReference type="EMBL" id="SCW31164.1"/>
    </source>
</evidence>
<protein>
    <recommendedName>
        <fullName evidence="5">DUF2155 domain-containing protein</fullName>
    </recommendedName>
</protein>